<evidence type="ECO:0000313" key="2">
    <source>
        <dbReference type="EMBL" id="QNO14616.1"/>
    </source>
</evidence>
<gene>
    <name evidence="2" type="ORF">HYG86_07380</name>
</gene>
<dbReference type="RefSeq" id="WP_213168458.1">
    <property type="nucleotide sequence ID" value="NZ_CP058559.1"/>
</dbReference>
<dbReference type="PROSITE" id="PS51257">
    <property type="entry name" value="PROKAR_LIPOPROTEIN"/>
    <property type="match status" value="1"/>
</dbReference>
<dbReference type="Pfam" id="PF14270">
    <property type="entry name" value="DUF4358"/>
    <property type="match status" value="1"/>
</dbReference>
<feature type="signal peptide" evidence="1">
    <location>
        <begin position="1"/>
        <end position="22"/>
    </location>
</feature>
<dbReference type="KEGG" id="acae:HYG86_07380"/>
<accession>A0A7G9W7F4</accession>
<keyword evidence="1" id="KW-0732">Signal</keyword>
<dbReference type="AlphaFoldDB" id="A0A7G9W7F4"/>
<protein>
    <submittedName>
        <fullName evidence="2">DUF4358 domain-containing protein</fullName>
    </submittedName>
</protein>
<dbReference type="InterPro" id="IPR025648">
    <property type="entry name" value="DUF4358"/>
</dbReference>
<reference evidence="2 3" key="1">
    <citation type="submission" date="2020-07" db="EMBL/GenBank/DDBJ databases">
        <title>Alkalicella. sp. LB2 genome.</title>
        <authorList>
            <person name="Postec A."/>
            <person name="Quemeneur M."/>
        </authorList>
    </citation>
    <scope>NUCLEOTIDE SEQUENCE [LARGE SCALE GENOMIC DNA]</scope>
    <source>
        <strain evidence="2 3">LB2</strain>
    </source>
</reference>
<evidence type="ECO:0000256" key="1">
    <source>
        <dbReference type="SAM" id="SignalP"/>
    </source>
</evidence>
<keyword evidence="3" id="KW-1185">Reference proteome</keyword>
<evidence type="ECO:0000313" key="3">
    <source>
        <dbReference type="Proteomes" id="UP000516160"/>
    </source>
</evidence>
<name>A0A7G9W7F4_ALKCA</name>
<organism evidence="2 3">
    <name type="scientific">Alkalicella caledoniensis</name>
    <dbReference type="NCBI Taxonomy" id="2731377"/>
    <lineage>
        <taxon>Bacteria</taxon>
        <taxon>Bacillati</taxon>
        <taxon>Bacillota</taxon>
        <taxon>Clostridia</taxon>
        <taxon>Eubacteriales</taxon>
        <taxon>Proteinivoracaceae</taxon>
        <taxon>Alkalicella</taxon>
    </lineage>
</organism>
<proteinExistence type="predicted"/>
<dbReference type="EMBL" id="CP058559">
    <property type="protein sequence ID" value="QNO14616.1"/>
    <property type="molecule type" value="Genomic_DNA"/>
</dbReference>
<dbReference type="Proteomes" id="UP000516160">
    <property type="component" value="Chromosome"/>
</dbReference>
<feature type="chain" id="PRO_5039544420" evidence="1">
    <location>
        <begin position="23"/>
        <end position="177"/>
    </location>
</feature>
<sequence length="177" mass="20058">MKKIVIVFAVLSLILMVGCSSSGGSGNDVDMNQVMENVIARISEDLKEAGYTDADFEAEVLPGYFVIDLKDEELDFNPYDGLIDLDKVEGGFTIQAAMMLNADRIIVFKVSDSDYLEELKGILEEEKQGQYDMWEQYLPDQFEKVKETIFEVEGDLIYYITYQDAEDIESVILDSLK</sequence>